<dbReference type="Gene3D" id="2.130.10.10">
    <property type="entry name" value="YVTN repeat-like/Quinoprotein amine dehydrogenase"/>
    <property type="match status" value="1"/>
</dbReference>
<protein>
    <submittedName>
        <fullName evidence="2">Autophagy-related protein 16</fullName>
    </submittedName>
</protein>
<accession>A0A2P2PJ46</accession>
<dbReference type="InterPro" id="IPR036322">
    <property type="entry name" value="WD40_repeat_dom_sf"/>
</dbReference>
<dbReference type="SUPFAM" id="SSF50978">
    <property type="entry name" value="WD40 repeat-like"/>
    <property type="match status" value="1"/>
</dbReference>
<evidence type="ECO:0000256" key="1">
    <source>
        <dbReference type="PROSITE-ProRule" id="PRU00221"/>
    </source>
</evidence>
<dbReference type="PANTHER" id="PTHR19878:SF8">
    <property type="entry name" value="AUTOPHAGY-RELATED 16, ISOFORM F"/>
    <property type="match status" value="1"/>
</dbReference>
<dbReference type="AlphaFoldDB" id="A0A2P2PJ46"/>
<dbReference type="EMBL" id="GGEC01074252">
    <property type="protein sequence ID" value="MBX54736.1"/>
    <property type="molecule type" value="Transcribed_RNA"/>
</dbReference>
<feature type="repeat" description="WD" evidence="1">
    <location>
        <begin position="27"/>
        <end position="55"/>
    </location>
</feature>
<dbReference type="InterPro" id="IPR001680">
    <property type="entry name" value="WD40_rpt"/>
</dbReference>
<dbReference type="SMART" id="SM00320">
    <property type="entry name" value="WD40"/>
    <property type="match status" value="2"/>
</dbReference>
<dbReference type="GO" id="GO:0000045">
    <property type="term" value="P:autophagosome assembly"/>
    <property type="evidence" value="ECO:0007669"/>
    <property type="project" value="InterPro"/>
</dbReference>
<keyword evidence="1" id="KW-0853">WD repeat</keyword>
<dbReference type="InterPro" id="IPR045160">
    <property type="entry name" value="ATG16"/>
</dbReference>
<evidence type="ECO:0000313" key="2">
    <source>
        <dbReference type="EMBL" id="MBX54736.1"/>
    </source>
</evidence>
<reference evidence="2" key="1">
    <citation type="submission" date="2018-02" db="EMBL/GenBank/DDBJ databases">
        <title>Rhizophora mucronata_Transcriptome.</title>
        <authorList>
            <person name="Meera S.P."/>
            <person name="Sreeshan A."/>
            <person name="Augustine A."/>
        </authorList>
    </citation>
    <scope>NUCLEOTIDE SEQUENCE</scope>
    <source>
        <tissue evidence="2">Leaf</tissue>
    </source>
</reference>
<name>A0A2P2PJ46_RHIMU</name>
<sequence>MRSLEVCGTFRATGNRVATNWSRSCISPDDNYVAAGSADGCVYIWSIPKVDIVGTLKEHTASVLCCSWSGLGRPLASADKNGIIYTWT</sequence>
<dbReference type="Pfam" id="PF00400">
    <property type="entry name" value="WD40"/>
    <property type="match status" value="2"/>
</dbReference>
<dbReference type="PROSITE" id="PS50082">
    <property type="entry name" value="WD_REPEATS_2"/>
    <property type="match status" value="2"/>
</dbReference>
<feature type="repeat" description="WD" evidence="1">
    <location>
        <begin position="56"/>
        <end position="88"/>
    </location>
</feature>
<dbReference type="PROSITE" id="PS50294">
    <property type="entry name" value="WD_REPEATS_REGION"/>
    <property type="match status" value="1"/>
</dbReference>
<organism evidence="2">
    <name type="scientific">Rhizophora mucronata</name>
    <name type="common">Asiatic mangrove</name>
    <dbReference type="NCBI Taxonomy" id="61149"/>
    <lineage>
        <taxon>Eukaryota</taxon>
        <taxon>Viridiplantae</taxon>
        <taxon>Streptophyta</taxon>
        <taxon>Embryophyta</taxon>
        <taxon>Tracheophyta</taxon>
        <taxon>Spermatophyta</taxon>
        <taxon>Magnoliopsida</taxon>
        <taxon>eudicotyledons</taxon>
        <taxon>Gunneridae</taxon>
        <taxon>Pentapetalae</taxon>
        <taxon>rosids</taxon>
        <taxon>fabids</taxon>
        <taxon>Malpighiales</taxon>
        <taxon>Rhizophoraceae</taxon>
        <taxon>Rhizophora</taxon>
    </lineage>
</organism>
<dbReference type="InterPro" id="IPR015943">
    <property type="entry name" value="WD40/YVTN_repeat-like_dom_sf"/>
</dbReference>
<dbReference type="PANTHER" id="PTHR19878">
    <property type="entry name" value="AUTOPHAGY PROTEIN 16-LIKE"/>
    <property type="match status" value="1"/>
</dbReference>
<proteinExistence type="predicted"/>